<dbReference type="Gene3D" id="3.30.565.10">
    <property type="entry name" value="Histidine kinase-like ATPase, C-terminal domain"/>
    <property type="match status" value="1"/>
</dbReference>
<dbReference type="SUPFAM" id="SSF55874">
    <property type="entry name" value="ATPase domain of HSP90 chaperone/DNA topoisomerase II/histidine kinase"/>
    <property type="match status" value="1"/>
</dbReference>
<dbReference type="SUPFAM" id="SSF55785">
    <property type="entry name" value="PYP-like sensor domain (PAS domain)"/>
    <property type="match status" value="1"/>
</dbReference>
<dbReference type="PANTHER" id="PTHR42878">
    <property type="entry name" value="TWO-COMPONENT HISTIDINE KINASE"/>
    <property type="match status" value="1"/>
</dbReference>
<reference evidence="6" key="1">
    <citation type="journal article" date="2019" name="Int. J. Syst. Evol. Microbiol.">
        <title>The Global Catalogue of Microorganisms (GCM) 10K type strain sequencing project: providing services to taxonomists for standard genome sequencing and annotation.</title>
        <authorList>
            <consortium name="The Broad Institute Genomics Platform"/>
            <consortium name="The Broad Institute Genome Sequencing Center for Infectious Disease"/>
            <person name="Wu L."/>
            <person name="Ma J."/>
        </authorList>
    </citation>
    <scope>NUCLEOTIDE SEQUENCE [LARGE SCALE GENOMIC DNA]</scope>
    <source>
        <strain evidence="6">JCM 31047</strain>
    </source>
</reference>
<dbReference type="GO" id="GO:0030295">
    <property type="term" value="F:protein kinase activator activity"/>
    <property type="evidence" value="ECO:0007669"/>
    <property type="project" value="TreeGrafter"/>
</dbReference>
<keyword evidence="4" id="KW-0418">Kinase</keyword>
<dbReference type="Gene3D" id="3.30.450.20">
    <property type="entry name" value="PAS domain"/>
    <property type="match status" value="1"/>
</dbReference>
<dbReference type="InterPro" id="IPR035965">
    <property type="entry name" value="PAS-like_dom_sf"/>
</dbReference>
<organism evidence="5 6">
    <name type="scientific">Deinococcus arenae</name>
    <dbReference type="NCBI Taxonomy" id="1452751"/>
    <lineage>
        <taxon>Bacteria</taxon>
        <taxon>Thermotogati</taxon>
        <taxon>Deinococcota</taxon>
        <taxon>Deinococci</taxon>
        <taxon>Deinococcales</taxon>
        <taxon>Deinococcaceae</taxon>
        <taxon>Deinococcus</taxon>
    </lineage>
</organism>
<comment type="catalytic activity">
    <reaction evidence="1">
        <text>ATP + protein L-histidine = ADP + protein N-phospho-L-histidine.</text>
        <dbReference type="EC" id="2.7.13.3"/>
    </reaction>
</comment>
<dbReference type="AlphaFoldDB" id="A0A8H9GMD9"/>
<dbReference type="GO" id="GO:0000156">
    <property type="term" value="F:phosphorelay response regulator activity"/>
    <property type="evidence" value="ECO:0007669"/>
    <property type="project" value="TreeGrafter"/>
</dbReference>
<dbReference type="InterPro" id="IPR036890">
    <property type="entry name" value="HATPase_C_sf"/>
</dbReference>
<evidence type="ECO:0000313" key="6">
    <source>
        <dbReference type="Proteomes" id="UP000600547"/>
    </source>
</evidence>
<evidence type="ECO:0000256" key="4">
    <source>
        <dbReference type="ARBA" id="ARBA00022777"/>
    </source>
</evidence>
<accession>A0A8H9GMD9</accession>
<evidence type="ECO:0000256" key="1">
    <source>
        <dbReference type="ARBA" id="ARBA00000085"/>
    </source>
</evidence>
<dbReference type="EMBL" id="BMQG01000003">
    <property type="protein sequence ID" value="GGM36900.1"/>
    <property type="molecule type" value="Genomic_DNA"/>
</dbReference>
<dbReference type="InterPro" id="IPR050351">
    <property type="entry name" value="BphY/WalK/GraS-like"/>
</dbReference>
<comment type="caution">
    <text evidence="5">The sequence shown here is derived from an EMBL/GenBank/DDBJ whole genome shotgun (WGS) entry which is preliminary data.</text>
</comment>
<dbReference type="GO" id="GO:0004673">
    <property type="term" value="F:protein histidine kinase activity"/>
    <property type="evidence" value="ECO:0007669"/>
    <property type="project" value="UniProtKB-EC"/>
</dbReference>
<dbReference type="RefSeq" id="WP_162621501.1">
    <property type="nucleotide sequence ID" value="NZ_BMQG01000003.1"/>
</dbReference>
<evidence type="ECO:0000313" key="5">
    <source>
        <dbReference type="EMBL" id="GGM36900.1"/>
    </source>
</evidence>
<gene>
    <name evidence="5" type="ORF">GCM10008956_11730</name>
</gene>
<dbReference type="GO" id="GO:0007234">
    <property type="term" value="P:osmosensory signaling via phosphorelay pathway"/>
    <property type="evidence" value="ECO:0007669"/>
    <property type="project" value="TreeGrafter"/>
</dbReference>
<protein>
    <recommendedName>
        <fullName evidence="2">histidine kinase</fullName>
        <ecNumber evidence="2">2.7.13.3</ecNumber>
    </recommendedName>
</protein>
<dbReference type="Gene3D" id="3.30.450.40">
    <property type="match status" value="1"/>
</dbReference>
<evidence type="ECO:0000256" key="2">
    <source>
        <dbReference type="ARBA" id="ARBA00012438"/>
    </source>
</evidence>
<dbReference type="SUPFAM" id="SSF55781">
    <property type="entry name" value="GAF domain-like"/>
    <property type="match status" value="1"/>
</dbReference>
<keyword evidence="3" id="KW-0808">Transferase</keyword>
<evidence type="ECO:0000256" key="3">
    <source>
        <dbReference type="ARBA" id="ARBA00022679"/>
    </source>
</evidence>
<dbReference type="PANTHER" id="PTHR42878:SF14">
    <property type="entry name" value="OSMOLARITY TWO-COMPONENT SYSTEM PROTEIN SSK1"/>
    <property type="match status" value="1"/>
</dbReference>
<dbReference type="EC" id="2.7.13.3" evidence="2"/>
<name>A0A8H9GMD9_9DEIO</name>
<sequence>MTHHRSGSALPPLWDRLDWQRTPLGSPRHWPAELMGAAELMVGCLFPMAILWGREHLLLYNPAFSALLGAKHPGGLGRPVAVTWPVDEAVTRRVWQGESVKFEDHPCPLTRRGYAEETYFTLSYSPVRDGQGAVCGVLVTALETTAQVLALRRAETLRCHAEALGDVQTVGAFLARAASFQAGADVPWLSVHFAADPDFPDTLRAALHGARPVTVQWERAAGQCGPALVVPVDGLVPGATPGVVVLGLNERVPLDDPYRAFLVHYARQAQATLMRVQSHDHLALHRSLEVERGALRAFMEFMEAVGDAADLDTLTRQAAAVLQARYPDAAIQAGRPPGSDPDGAASLVLPVTGRGGAEAHGAVALRLFEPGSVQGEARAAQLAYGTPADGGLLTVVMPGSGGWTDRDRTVFQAVGRGLQLALSRVQTVQRLAQDREALSAFMQFTELAADSSDVRTLAVRAAEVLRSTLPASSAVYLERMDSGWVAREMSGVTDEALVQQLRRGLPLTEPTLELAVGRREATYLEGEAITGQAPPHPYRTAALYPLFPPDAPVGILGIGSVDRAHWSDRDRAVFQAVGKSFRLALTRAAHLEQIGRQRERLADLNAELGQVIAQAARTLEAPARYLSHWLTDGTGGKDLSAEPFDPLIVQDEVSRLRGAARDLQGLAALETHPPRQDLISLRDVFGAAQDRSAAAGVTWQVGPLPIVRGDAALLAQALEVLLGFTLSPTRGVRFVGVHSLDLENEVRIVIEDDGLGLSSEEASTLFDLTVRSAQRVPLMDGGSLGQVRRILARQGGWAWAEARLSGAAVVLALPKQEEVHAMEALFMDEGDERR</sequence>
<dbReference type="InterPro" id="IPR029016">
    <property type="entry name" value="GAF-like_dom_sf"/>
</dbReference>
<dbReference type="Proteomes" id="UP000600547">
    <property type="component" value="Unassembled WGS sequence"/>
</dbReference>
<keyword evidence="6" id="KW-1185">Reference proteome</keyword>
<proteinExistence type="predicted"/>